<feature type="transmembrane region" description="Helical" evidence="2">
    <location>
        <begin position="152"/>
        <end position="172"/>
    </location>
</feature>
<sequence length="242" mass="27090">MSPTTRRFCCCLPVRLGTFVLSFGSIITSGAYAATIWYAVYMSKYQKQAQLDKPQEVAFVVAGSIYSFLFLLSIFGFIGTVIRKRSFVSAYAQALWYMLGFQLASGAFFIYTLYRQKKVHIDQCVKEVQANNPPADVDLVKLCTVATKTWKIVYILVFGISLLLHGYAAYIVSRYVEQLSAEQSYRHAHKSTSAAFSTPGSGAAYYPHHPLGESTDNLTQHHDGKQEYPYGTPQHSYGHSNV</sequence>
<keyword evidence="2" id="KW-0472">Membrane</keyword>
<evidence type="ECO:0000313" key="3">
    <source>
        <dbReference type="EMBL" id="CAE6352207.1"/>
    </source>
</evidence>
<comment type="caution">
    <text evidence="3">The sequence shown here is derived from an EMBL/GenBank/DDBJ whole genome shotgun (WGS) entry which is preliminary data.</text>
</comment>
<accession>A0A8H2W9S4</accession>
<keyword evidence="2" id="KW-0812">Transmembrane</keyword>
<protein>
    <submittedName>
        <fullName evidence="3">Uncharacterized protein</fullName>
    </submittedName>
</protein>
<evidence type="ECO:0000313" key="4">
    <source>
        <dbReference type="Proteomes" id="UP000663846"/>
    </source>
</evidence>
<keyword evidence="2" id="KW-1133">Transmembrane helix</keyword>
<dbReference type="Proteomes" id="UP000663846">
    <property type="component" value="Unassembled WGS sequence"/>
</dbReference>
<feature type="transmembrane region" description="Helical" evidence="2">
    <location>
        <begin position="94"/>
        <end position="114"/>
    </location>
</feature>
<feature type="compositionally biased region" description="Polar residues" evidence="1">
    <location>
        <begin position="233"/>
        <end position="242"/>
    </location>
</feature>
<gene>
    <name evidence="3" type="ORF">RDB_LOCUS12041</name>
</gene>
<evidence type="ECO:0000256" key="1">
    <source>
        <dbReference type="SAM" id="MobiDB-lite"/>
    </source>
</evidence>
<name>A0A8H2W9S4_9AGAM</name>
<feature type="region of interest" description="Disordered" evidence="1">
    <location>
        <begin position="208"/>
        <end position="242"/>
    </location>
</feature>
<feature type="transmembrane region" description="Helical" evidence="2">
    <location>
        <begin position="57"/>
        <end position="82"/>
    </location>
</feature>
<reference evidence="3" key="1">
    <citation type="submission" date="2021-01" db="EMBL/GenBank/DDBJ databases">
        <authorList>
            <person name="Kaushik A."/>
        </authorList>
    </citation>
    <scope>NUCLEOTIDE SEQUENCE</scope>
    <source>
        <strain evidence="3">AG1-1C</strain>
    </source>
</reference>
<dbReference type="AlphaFoldDB" id="A0A8H2W9S4"/>
<dbReference type="EMBL" id="CAJMWS010000059">
    <property type="protein sequence ID" value="CAE6352207.1"/>
    <property type="molecule type" value="Genomic_DNA"/>
</dbReference>
<evidence type="ECO:0000256" key="2">
    <source>
        <dbReference type="SAM" id="Phobius"/>
    </source>
</evidence>
<proteinExistence type="predicted"/>
<organism evidence="3 4">
    <name type="scientific">Rhizoctonia solani</name>
    <dbReference type="NCBI Taxonomy" id="456999"/>
    <lineage>
        <taxon>Eukaryota</taxon>
        <taxon>Fungi</taxon>
        <taxon>Dikarya</taxon>
        <taxon>Basidiomycota</taxon>
        <taxon>Agaricomycotina</taxon>
        <taxon>Agaricomycetes</taxon>
        <taxon>Cantharellales</taxon>
        <taxon>Ceratobasidiaceae</taxon>
        <taxon>Rhizoctonia</taxon>
    </lineage>
</organism>